<dbReference type="EMBL" id="JAVRET010000002">
    <property type="protein sequence ID" value="MDT0407803.1"/>
    <property type="molecule type" value="Genomic_DNA"/>
</dbReference>
<name>A0ABU2QTP5_9ACTN</name>
<sequence>MIRQHNHGAWFKSSYSSGQGACIEVSLASESAAFRDSKDPLRPSVKVSRAAWSRFVRESADTR</sequence>
<accession>A0ABU2QTP5</accession>
<dbReference type="RefSeq" id="WP_078490198.1">
    <property type="nucleotide sequence ID" value="NZ_JAVRET010000002.1"/>
</dbReference>
<organism evidence="2 3">
    <name type="scientific">Streptomyces evansiae</name>
    <dbReference type="NCBI Taxonomy" id="3075535"/>
    <lineage>
        <taxon>Bacteria</taxon>
        <taxon>Bacillati</taxon>
        <taxon>Actinomycetota</taxon>
        <taxon>Actinomycetes</taxon>
        <taxon>Kitasatosporales</taxon>
        <taxon>Streptomycetaceae</taxon>
        <taxon>Streptomyces</taxon>
    </lineage>
</organism>
<keyword evidence="3" id="KW-1185">Reference proteome</keyword>
<feature type="domain" description="DUF397" evidence="1">
    <location>
        <begin position="9"/>
        <end position="57"/>
    </location>
</feature>
<dbReference type="Pfam" id="PF04149">
    <property type="entry name" value="DUF397"/>
    <property type="match status" value="1"/>
</dbReference>
<gene>
    <name evidence="2" type="ORF">RM698_01890</name>
</gene>
<dbReference type="Proteomes" id="UP001183610">
    <property type="component" value="Unassembled WGS sequence"/>
</dbReference>
<proteinExistence type="predicted"/>
<comment type="caution">
    <text evidence="2">The sequence shown here is derived from an EMBL/GenBank/DDBJ whole genome shotgun (WGS) entry which is preliminary data.</text>
</comment>
<evidence type="ECO:0000313" key="2">
    <source>
        <dbReference type="EMBL" id="MDT0407803.1"/>
    </source>
</evidence>
<protein>
    <submittedName>
        <fullName evidence="2">DUF397 domain-containing protein</fullName>
    </submittedName>
</protein>
<reference evidence="3" key="1">
    <citation type="submission" date="2023-07" db="EMBL/GenBank/DDBJ databases">
        <title>30 novel species of actinomycetes from the DSMZ collection.</title>
        <authorList>
            <person name="Nouioui I."/>
        </authorList>
    </citation>
    <scope>NUCLEOTIDE SEQUENCE [LARGE SCALE GENOMIC DNA]</scope>
    <source>
        <strain evidence="3">DSM 41979</strain>
    </source>
</reference>
<dbReference type="InterPro" id="IPR007278">
    <property type="entry name" value="DUF397"/>
</dbReference>
<evidence type="ECO:0000259" key="1">
    <source>
        <dbReference type="Pfam" id="PF04149"/>
    </source>
</evidence>
<evidence type="ECO:0000313" key="3">
    <source>
        <dbReference type="Proteomes" id="UP001183610"/>
    </source>
</evidence>